<evidence type="ECO:0008006" key="9">
    <source>
        <dbReference type="Google" id="ProtNLM"/>
    </source>
</evidence>
<dbReference type="AlphaFoldDB" id="A0A923LG40"/>
<dbReference type="Proteomes" id="UP000652477">
    <property type="component" value="Unassembled WGS sequence"/>
</dbReference>
<dbReference type="PANTHER" id="PTHR30255:SF2">
    <property type="entry name" value="SINGLE-STRANDED-DNA-SPECIFIC EXONUCLEASE RECJ"/>
    <property type="match status" value="1"/>
</dbReference>
<proteinExistence type="inferred from homology"/>
<evidence type="ECO:0000259" key="5">
    <source>
        <dbReference type="Pfam" id="PF01368"/>
    </source>
</evidence>
<sequence>MIPYKKLKNIEKAVQMFAKHFENRNKIGILIDEDVDGFTSAAMMYSYIQDMKEDYPVKYIMHDRAKAHGLSSDVVIPEDIKLLIIPDASTNDCKQCNELHEKYNTDIIILDHHQQEDTKEKHEYAVLVNNQISDDYSNKNLCGAGVVYKFLQALDDYYWNDYAEDYIDLCALANISDVMDMRSFETRYIAIQGLHHIKNKCFQALIDAQSYSMNNHINIHNIQWYITSVINGCIRFGSSEEKELLFRAFIETDESFEYKKRATKDKPAEVIQESIYDRAARLCKNAKSRQDKAREKSTSEIMECLRTYDKDNKIVVCDASNIVDTSLTGVVAMKVADIMNRPCILLQKHVDDNNKVIYGGSARNINHSPIESLKDVVNQTGIATLQGHDNAAGLVDLQFEQKDEFIKKLNELLQDVEYDATYTCDYIIDDIENINPEFISILAGFQDFIGQGIENPIIAVSNVTLCKDDFQLLGKNSDTYKFTYNDIEYVKFKCKDEDPVLSWIKDCWNDEEKIEIELVGKPGINIFNGIRTMQVIIESTNIINTTHCMNDSDDIWNSTINSDNEEMAW</sequence>
<keyword evidence="8" id="KW-1185">Reference proteome</keyword>
<dbReference type="EMBL" id="JACOPF010000001">
    <property type="protein sequence ID" value="MBC5688087.1"/>
    <property type="molecule type" value="Genomic_DNA"/>
</dbReference>
<gene>
    <name evidence="7" type="ORF">H8S37_03955</name>
</gene>
<accession>A0A923LG40</accession>
<dbReference type="Pfam" id="PF01368">
    <property type="entry name" value="DHH"/>
    <property type="match status" value="1"/>
</dbReference>
<evidence type="ECO:0000256" key="1">
    <source>
        <dbReference type="ARBA" id="ARBA00005915"/>
    </source>
</evidence>
<evidence type="ECO:0000256" key="2">
    <source>
        <dbReference type="ARBA" id="ARBA00022722"/>
    </source>
</evidence>
<dbReference type="Pfam" id="PF17768">
    <property type="entry name" value="RecJ_OB"/>
    <property type="match status" value="1"/>
</dbReference>
<reference evidence="7" key="1">
    <citation type="submission" date="2020-08" db="EMBL/GenBank/DDBJ databases">
        <title>Genome public.</title>
        <authorList>
            <person name="Liu C."/>
            <person name="Sun Q."/>
        </authorList>
    </citation>
    <scope>NUCLEOTIDE SEQUENCE</scope>
    <source>
        <strain evidence="7">NSJ-55</strain>
    </source>
</reference>
<dbReference type="Gene3D" id="3.10.310.30">
    <property type="match status" value="1"/>
</dbReference>
<evidence type="ECO:0000313" key="8">
    <source>
        <dbReference type="Proteomes" id="UP000652477"/>
    </source>
</evidence>
<evidence type="ECO:0000313" key="7">
    <source>
        <dbReference type="EMBL" id="MBC5688087.1"/>
    </source>
</evidence>
<feature type="domain" description="RecJ OB" evidence="6">
    <location>
        <begin position="431"/>
        <end position="538"/>
    </location>
</feature>
<feature type="domain" description="DDH" evidence="5">
    <location>
        <begin position="26"/>
        <end position="173"/>
    </location>
</feature>
<dbReference type="Gene3D" id="3.90.1640.30">
    <property type="match status" value="1"/>
</dbReference>
<dbReference type="RefSeq" id="WP_186874722.1">
    <property type="nucleotide sequence ID" value="NZ_JACOPF010000001.1"/>
</dbReference>
<dbReference type="PANTHER" id="PTHR30255">
    <property type="entry name" value="SINGLE-STRANDED-DNA-SPECIFIC EXONUCLEASE RECJ"/>
    <property type="match status" value="1"/>
</dbReference>
<dbReference type="SUPFAM" id="SSF64182">
    <property type="entry name" value="DHH phosphoesterases"/>
    <property type="match status" value="1"/>
</dbReference>
<keyword evidence="2" id="KW-0540">Nuclease</keyword>
<organism evidence="7 8">
    <name type="scientific">Mediterraneibacter hominis</name>
    <dbReference type="NCBI Taxonomy" id="2763054"/>
    <lineage>
        <taxon>Bacteria</taxon>
        <taxon>Bacillati</taxon>
        <taxon>Bacillota</taxon>
        <taxon>Clostridia</taxon>
        <taxon>Lachnospirales</taxon>
        <taxon>Lachnospiraceae</taxon>
        <taxon>Mediterraneibacter</taxon>
    </lineage>
</organism>
<name>A0A923LG40_9FIRM</name>
<dbReference type="InterPro" id="IPR038763">
    <property type="entry name" value="DHH_sf"/>
</dbReference>
<evidence type="ECO:0000259" key="6">
    <source>
        <dbReference type="Pfam" id="PF17768"/>
    </source>
</evidence>
<dbReference type="InterPro" id="IPR051673">
    <property type="entry name" value="SSDNA_exonuclease_RecJ"/>
</dbReference>
<dbReference type="InterPro" id="IPR001667">
    <property type="entry name" value="DDH_dom"/>
</dbReference>
<comment type="caution">
    <text evidence="7">The sequence shown here is derived from an EMBL/GenBank/DDBJ whole genome shotgun (WGS) entry which is preliminary data.</text>
</comment>
<comment type="similarity">
    <text evidence="1">Belongs to the RecJ family.</text>
</comment>
<keyword evidence="4" id="KW-0269">Exonuclease</keyword>
<evidence type="ECO:0000256" key="3">
    <source>
        <dbReference type="ARBA" id="ARBA00022801"/>
    </source>
</evidence>
<dbReference type="GO" id="GO:0004527">
    <property type="term" value="F:exonuclease activity"/>
    <property type="evidence" value="ECO:0007669"/>
    <property type="project" value="UniProtKB-KW"/>
</dbReference>
<evidence type="ECO:0000256" key="4">
    <source>
        <dbReference type="ARBA" id="ARBA00022839"/>
    </source>
</evidence>
<keyword evidence="3" id="KW-0378">Hydrolase</keyword>
<protein>
    <recommendedName>
        <fullName evidence="9">DHH family phosphoesterase</fullName>
    </recommendedName>
</protein>
<dbReference type="InterPro" id="IPR041122">
    <property type="entry name" value="RecJ_OB"/>
</dbReference>